<evidence type="ECO:0000259" key="4">
    <source>
        <dbReference type="Pfam" id="PF01420"/>
    </source>
</evidence>
<keyword evidence="5" id="KW-0540">Nuclease</keyword>
<dbReference type="Proteomes" id="UP001475781">
    <property type="component" value="Chromosome"/>
</dbReference>
<evidence type="ECO:0000256" key="3">
    <source>
        <dbReference type="ARBA" id="ARBA00023125"/>
    </source>
</evidence>
<name>A0ABZ2VZS3_9GAMM</name>
<organism evidence="5 6">
    <name type="scientific">Marinobacter metalliresistant</name>
    <dbReference type="NCBI Taxonomy" id="2961995"/>
    <lineage>
        <taxon>Bacteria</taxon>
        <taxon>Pseudomonadati</taxon>
        <taxon>Pseudomonadota</taxon>
        <taxon>Gammaproteobacteria</taxon>
        <taxon>Pseudomonadales</taxon>
        <taxon>Marinobacteraceae</taxon>
        <taxon>Marinobacter</taxon>
    </lineage>
</organism>
<evidence type="ECO:0000313" key="5">
    <source>
        <dbReference type="EMBL" id="WZF87986.1"/>
    </source>
</evidence>
<accession>A0ABZ2VZS3</accession>
<dbReference type="PANTHER" id="PTHR43140:SF1">
    <property type="entry name" value="TYPE I RESTRICTION ENZYME ECOKI SPECIFICITY SUBUNIT"/>
    <property type="match status" value="1"/>
</dbReference>
<proteinExistence type="inferred from homology"/>
<evidence type="ECO:0000313" key="6">
    <source>
        <dbReference type="Proteomes" id="UP001475781"/>
    </source>
</evidence>
<gene>
    <name evidence="5" type="ORF">NLK58_16890</name>
</gene>
<comment type="similarity">
    <text evidence="1">Belongs to the type-I restriction system S methylase family.</text>
</comment>
<reference evidence="5 6" key="1">
    <citation type="submission" date="2022-07" db="EMBL/GenBank/DDBJ databases">
        <title>A copper resistant bacterium isolated from sediment samples of deep sea hydrothermal areas.</title>
        <authorList>
            <person name="Zeng X."/>
        </authorList>
    </citation>
    <scope>NUCLEOTIDE SEQUENCE [LARGE SCALE GENOMIC DNA]</scope>
    <source>
        <strain evidence="6">CuT 6</strain>
    </source>
</reference>
<keyword evidence="5" id="KW-0378">Hydrolase</keyword>
<keyword evidence="6" id="KW-1185">Reference proteome</keyword>
<dbReference type="InterPro" id="IPR000055">
    <property type="entry name" value="Restrct_endonuc_typeI_TRD"/>
</dbReference>
<dbReference type="PANTHER" id="PTHR43140">
    <property type="entry name" value="TYPE-1 RESTRICTION ENZYME ECOKI SPECIFICITY PROTEIN"/>
    <property type="match status" value="1"/>
</dbReference>
<keyword evidence="3" id="KW-0238">DNA-binding</keyword>
<feature type="domain" description="Type I restriction modification DNA specificity" evidence="4">
    <location>
        <begin position="275"/>
        <end position="406"/>
    </location>
</feature>
<dbReference type="RefSeq" id="WP_273096318.1">
    <property type="nucleotide sequence ID" value="NZ_CP101118.1"/>
</dbReference>
<dbReference type="InterPro" id="IPR051212">
    <property type="entry name" value="Type-I_RE_S_subunit"/>
</dbReference>
<keyword evidence="2" id="KW-0680">Restriction system</keyword>
<dbReference type="GO" id="GO:0004519">
    <property type="term" value="F:endonuclease activity"/>
    <property type="evidence" value="ECO:0007669"/>
    <property type="project" value="UniProtKB-KW"/>
</dbReference>
<dbReference type="EMBL" id="CP101118">
    <property type="protein sequence ID" value="WZF87986.1"/>
    <property type="molecule type" value="Genomic_DNA"/>
</dbReference>
<sequence length="465" mass="52340">MTFQMYSSYKDAGFVGLDQVPSHWDVLRFKQVFGEVNERSTTGEEELLSVSEYYGVKPRSQKIDEGEHLSRAESLEGYKLCDEGDLVMNIMLAWKRGLGVTNYRGIVSPAYAVFRLVRDDFPFYYHYLLRSNEYIGYFKTFSSGVIDSRLRLYPEVFGRLTAIVPPLNEQTQIARFLDHETAKIDGLIREQERLIGLLQEKRQAVISHAVTKGLKPDVPMKDSGVEWLGRVPAHWTSSSIKRFCSLVKDGTHLPPPRVSEGIPLLSVRNIVGGEFVRRSDDSKISENDYVALCRSFTPQQRDVLLAIVGATLGKTAIISDAMGHFHIQRSLALFRADASKLNPHWLHWVFQSAGFQSLLWEYAGFSAQPGIYLGTLASFKIPVPPIKEQIEINEWIGRQIDPMNTLIKEAESAVLLMKERRSSLISAAVTGKIDIRNWQPPADSMVLNEGASELGVEETAAGRKV</sequence>
<dbReference type="SUPFAM" id="SSF116734">
    <property type="entry name" value="DNA methylase specificity domain"/>
    <property type="match status" value="2"/>
</dbReference>
<evidence type="ECO:0000256" key="1">
    <source>
        <dbReference type="ARBA" id="ARBA00010923"/>
    </source>
</evidence>
<dbReference type="Gene3D" id="3.90.220.20">
    <property type="entry name" value="DNA methylase specificity domains"/>
    <property type="match status" value="2"/>
</dbReference>
<evidence type="ECO:0000256" key="2">
    <source>
        <dbReference type="ARBA" id="ARBA00022747"/>
    </source>
</evidence>
<dbReference type="InterPro" id="IPR044946">
    <property type="entry name" value="Restrct_endonuc_typeI_TRD_sf"/>
</dbReference>
<keyword evidence="5" id="KW-0255">Endonuclease</keyword>
<dbReference type="Gene3D" id="1.10.287.1120">
    <property type="entry name" value="Bipartite methylase S protein"/>
    <property type="match status" value="1"/>
</dbReference>
<dbReference type="Pfam" id="PF01420">
    <property type="entry name" value="Methylase_S"/>
    <property type="match status" value="1"/>
</dbReference>
<protein>
    <submittedName>
        <fullName evidence="5">Restriction endonuclease subunit S</fullName>
    </submittedName>
</protein>